<sequence>LHFLINTKQTIVKPLKLKNSPLFKEFNYQKNYKYANIWINLRSIYNRKSKLNIKIFIQKLKFNSYYYDFFLARNVNQE</sequence>
<protein>
    <submittedName>
        <fullName evidence="1">Uncharacterized protein</fullName>
    </submittedName>
</protein>
<gene>
    <name evidence="1" type="ORF">BpHYR1_042973</name>
</gene>
<evidence type="ECO:0000313" key="1">
    <source>
        <dbReference type="EMBL" id="RMZ94181.1"/>
    </source>
</evidence>
<dbReference type="Proteomes" id="UP000276133">
    <property type="component" value="Unassembled WGS sequence"/>
</dbReference>
<proteinExistence type="predicted"/>
<evidence type="ECO:0000313" key="2">
    <source>
        <dbReference type="Proteomes" id="UP000276133"/>
    </source>
</evidence>
<keyword evidence="2" id="KW-1185">Reference proteome</keyword>
<comment type="caution">
    <text evidence="1">The sequence shown here is derived from an EMBL/GenBank/DDBJ whole genome shotgun (WGS) entry which is preliminary data.</text>
</comment>
<organism evidence="1 2">
    <name type="scientific">Brachionus plicatilis</name>
    <name type="common">Marine rotifer</name>
    <name type="synonym">Brachionus muelleri</name>
    <dbReference type="NCBI Taxonomy" id="10195"/>
    <lineage>
        <taxon>Eukaryota</taxon>
        <taxon>Metazoa</taxon>
        <taxon>Spiralia</taxon>
        <taxon>Gnathifera</taxon>
        <taxon>Rotifera</taxon>
        <taxon>Eurotatoria</taxon>
        <taxon>Monogononta</taxon>
        <taxon>Pseudotrocha</taxon>
        <taxon>Ploima</taxon>
        <taxon>Brachionidae</taxon>
        <taxon>Brachionus</taxon>
    </lineage>
</organism>
<reference evidence="1 2" key="1">
    <citation type="journal article" date="2018" name="Sci. Rep.">
        <title>Genomic signatures of local adaptation to the degree of environmental predictability in rotifers.</title>
        <authorList>
            <person name="Franch-Gras L."/>
            <person name="Hahn C."/>
            <person name="Garcia-Roger E.M."/>
            <person name="Carmona M.J."/>
            <person name="Serra M."/>
            <person name="Gomez A."/>
        </authorList>
    </citation>
    <scope>NUCLEOTIDE SEQUENCE [LARGE SCALE GENOMIC DNA]</scope>
    <source>
        <strain evidence="1">HYR1</strain>
    </source>
</reference>
<name>A0A3M7P4Z9_BRAPC</name>
<dbReference type="EMBL" id="REGN01013240">
    <property type="protein sequence ID" value="RMZ94181.1"/>
    <property type="molecule type" value="Genomic_DNA"/>
</dbReference>
<dbReference type="AlphaFoldDB" id="A0A3M7P4Z9"/>
<feature type="non-terminal residue" evidence="1">
    <location>
        <position position="1"/>
    </location>
</feature>
<accession>A0A3M7P4Z9</accession>